<evidence type="ECO:0000313" key="1">
    <source>
        <dbReference type="EMBL" id="VFK23755.1"/>
    </source>
</evidence>
<proteinExistence type="predicted"/>
<dbReference type="EMBL" id="CAADFO010000006">
    <property type="protein sequence ID" value="VFK23755.1"/>
    <property type="molecule type" value="Genomic_DNA"/>
</dbReference>
<evidence type="ECO:0000313" key="2">
    <source>
        <dbReference type="EMBL" id="VFK26650.1"/>
    </source>
</evidence>
<dbReference type="EMBL" id="CAADGH010000007">
    <property type="protein sequence ID" value="VFK74585.1"/>
    <property type="molecule type" value="Genomic_DNA"/>
</dbReference>
<name>A0A450XBJ6_9GAMM</name>
<dbReference type="EMBL" id="CAADFQ010000001">
    <property type="protein sequence ID" value="VFK26650.1"/>
    <property type="molecule type" value="Genomic_DNA"/>
</dbReference>
<evidence type="ECO:0000313" key="3">
    <source>
        <dbReference type="EMBL" id="VFK74585.1"/>
    </source>
</evidence>
<sequence>MLSIVKALPDWGWIAPFLLYGWYLARRFLKEKPLQVGAYDNLVKGLYDPVGCDEEIARIRARNRGVTLYEYTGRVC</sequence>
<dbReference type="AlphaFoldDB" id="A0A450XBJ6"/>
<reference evidence="2" key="1">
    <citation type="submission" date="2019-02" db="EMBL/GenBank/DDBJ databases">
        <authorList>
            <person name="Gruber-Vodicka R. H."/>
            <person name="Seah K. B. B."/>
        </authorList>
    </citation>
    <scope>NUCLEOTIDE SEQUENCE</scope>
    <source>
        <strain evidence="1">BECK_BZ197</strain>
        <strain evidence="3">BECK_BZ198</strain>
        <strain evidence="2">BECK_BZ199</strain>
    </source>
</reference>
<organism evidence="2">
    <name type="scientific">Candidatus Kentrum sp. MB</name>
    <dbReference type="NCBI Taxonomy" id="2138164"/>
    <lineage>
        <taxon>Bacteria</taxon>
        <taxon>Pseudomonadati</taxon>
        <taxon>Pseudomonadota</taxon>
        <taxon>Gammaproteobacteria</taxon>
        <taxon>Candidatus Kentrum</taxon>
    </lineage>
</organism>
<protein>
    <submittedName>
        <fullName evidence="2">Uncharacterized protein</fullName>
    </submittedName>
</protein>
<accession>A0A450XBJ6</accession>
<gene>
    <name evidence="1" type="ORF">BECKMB1821G_GA0114241_10063</name>
    <name evidence="3" type="ORF">BECKMB1821H_GA0114242_10073</name>
    <name evidence="2" type="ORF">BECKMB1821I_GA0114274_100176</name>
</gene>